<comment type="caution">
    <text evidence="2">The sequence shown here is derived from an EMBL/GenBank/DDBJ whole genome shotgun (WGS) entry which is preliminary data.</text>
</comment>
<dbReference type="EMBL" id="JBDFQZ010000010">
    <property type="protein sequence ID" value="KAK9684957.1"/>
    <property type="molecule type" value="Genomic_DNA"/>
</dbReference>
<dbReference type="InterPro" id="IPR050796">
    <property type="entry name" value="SCF_F-box_component"/>
</dbReference>
<sequence>MASSLSDEKSCYCPISSDDSSDIHIPPELLYNILSRLPSKSLMRFRCVCKSWYSFITHDLEFHKLHLLNFNLNNKDPRWMGYQLGSDYDYRTTKFWLYDESFHSDNIQACHFHWEETTPVDFFYSVIVSSCNGIVCLYHPVNHSLGKVEEEWGFGKFLICLLNPSIRKYRRINFPRINFPWKVTYNYGLEEDILVGFGLSIKSSVYKLVVILKDDRKEDHVFVYSCRTSSWTEIKTKSFAWQYRFNTDPTFLYFNGFCHWIRQHAQQGDQTMMRFNLEDENFSYIDLPPKSQFSTDHFKIVIFKDMFCVWEEIEMGENFAVNIWGMKEYGNCSSWSMFQRVHIKEESFRLFGIDAGGRLLFTTWQGDSSLRACDPNSGEIQQFQSCETVDIRDMVPYQESLLLL</sequence>
<dbReference type="Pfam" id="PF00646">
    <property type="entry name" value="F-box"/>
    <property type="match status" value="1"/>
</dbReference>
<dbReference type="InterPro" id="IPR036047">
    <property type="entry name" value="F-box-like_dom_sf"/>
</dbReference>
<proteinExistence type="predicted"/>
<organism evidence="2 3">
    <name type="scientific">Saponaria officinalis</name>
    <name type="common">Common soapwort</name>
    <name type="synonym">Lychnis saponaria</name>
    <dbReference type="NCBI Taxonomy" id="3572"/>
    <lineage>
        <taxon>Eukaryota</taxon>
        <taxon>Viridiplantae</taxon>
        <taxon>Streptophyta</taxon>
        <taxon>Embryophyta</taxon>
        <taxon>Tracheophyta</taxon>
        <taxon>Spermatophyta</taxon>
        <taxon>Magnoliopsida</taxon>
        <taxon>eudicotyledons</taxon>
        <taxon>Gunneridae</taxon>
        <taxon>Pentapetalae</taxon>
        <taxon>Caryophyllales</taxon>
        <taxon>Caryophyllaceae</taxon>
        <taxon>Caryophylleae</taxon>
        <taxon>Saponaria</taxon>
    </lineage>
</organism>
<dbReference type="Proteomes" id="UP001443914">
    <property type="component" value="Unassembled WGS sequence"/>
</dbReference>
<dbReference type="SMART" id="SM00256">
    <property type="entry name" value="FBOX"/>
    <property type="match status" value="1"/>
</dbReference>
<name>A0AAW1I841_SAPOF</name>
<dbReference type="SUPFAM" id="SSF81383">
    <property type="entry name" value="F-box domain"/>
    <property type="match status" value="1"/>
</dbReference>
<accession>A0AAW1I841</accession>
<dbReference type="InterPro" id="IPR017451">
    <property type="entry name" value="F-box-assoc_interact_dom"/>
</dbReference>
<dbReference type="InterPro" id="IPR013187">
    <property type="entry name" value="F-box-assoc_dom_typ3"/>
</dbReference>
<dbReference type="Pfam" id="PF08268">
    <property type="entry name" value="FBA_3"/>
    <property type="match status" value="1"/>
</dbReference>
<reference evidence="2" key="1">
    <citation type="submission" date="2024-03" db="EMBL/GenBank/DDBJ databases">
        <title>WGS assembly of Saponaria officinalis var. Norfolk2.</title>
        <authorList>
            <person name="Jenkins J."/>
            <person name="Shu S."/>
            <person name="Grimwood J."/>
            <person name="Barry K."/>
            <person name="Goodstein D."/>
            <person name="Schmutz J."/>
            <person name="Leebens-Mack J."/>
            <person name="Osbourn A."/>
        </authorList>
    </citation>
    <scope>NUCLEOTIDE SEQUENCE [LARGE SCALE GENOMIC DNA]</scope>
    <source>
        <strain evidence="2">JIC</strain>
    </source>
</reference>
<gene>
    <name evidence="2" type="ORF">RND81_10G245600</name>
</gene>
<dbReference type="PROSITE" id="PS50181">
    <property type="entry name" value="FBOX"/>
    <property type="match status" value="1"/>
</dbReference>
<dbReference type="AlphaFoldDB" id="A0AAW1I841"/>
<dbReference type="PANTHER" id="PTHR31672:SF13">
    <property type="entry name" value="F-BOX PROTEIN CPR30-LIKE"/>
    <property type="match status" value="1"/>
</dbReference>
<dbReference type="NCBIfam" id="TIGR01640">
    <property type="entry name" value="F_box_assoc_1"/>
    <property type="match status" value="1"/>
</dbReference>
<dbReference type="InterPro" id="IPR001810">
    <property type="entry name" value="F-box_dom"/>
</dbReference>
<dbReference type="Gene3D" id="1.20.1280.50">
    <property type="match status" value="1"/>
</dbReference>
<evidence type="ECO:0000313" key="2">
    <source>
        <dbReference type="EMBL" id="KAK9684957.1"/>
    </source>
</evidence>
<dbReference type="PANTHER" id="PTHR31672">
    <property type="entry name" value="BNACNNG10540D PROTEIN"/>
    <property type="match status" value="1"/>
</dbReference>
<protein>
    <recommendedName>
        <fullName evidence="1">F-box domain-containing protein</fullName>
    </recommendedName>
</protein>
<keyword evidence="3" id="KW-1185">Reference proteome</keyword>
<evidence type="ECO:0000259" key="1">
    <source>
        <dbReference type="PROSITE" id="PS50181"/>
    </source>
</evidence>
<dbReference type="CDD" id="cd22157">
    <property type="entry name" value="F-box_AtFBW1-like"/>
    <property type="match status" value="1"/>
</dbReference>
<feature type="domain" description="F-box" evidence="1">
    <location>
        <begin position="19"/>
        <end position="65"/>
    </location>
</feature>
<evidence type="ECO:0000313" key="3">
    <source>
        <dbReference type="Proteomes" id="UP001443914"/>
    </source>
</evidence>